<feature type="signal peptide" evidence="1">
    <location>
        <begin position="1"/>
        <end position="20"/>
    </location>
</feature>
<feature type="chain" id="PRO_5013246204" description="Asparagine synthetase B" evidence="1">
    <location>
        <begin position="21"/>
        <end position="419"/>
    </location>
</feature>
<evidence type="ECO:0000256" key="1">
    <source>
        <dbReference type="SAM" id="SignalP"/>
    </source>
</evidence>
<proteinExistence type="predicted"/>
<reference evidence="2 3" key="1">
    <citation type="submission" date="2016-11" db="EMBL/GenBank/DDBJ databases">
        <authorList>
            <person name="Jaros S."/>
            <person name="Januszkiewicz K."/>
            <person name="Wedrychowicz H."/>
        </authorList>
    </citation>
    <scope>NUCLEOTIDE SEQUENCE [LARGE SCALE GENOMIC DNA]</scope>
    <source>
        <strain evidence="2 3">DSM 27063</strain>
    </source>
</reference>
<keyword evidence="1" id="KW-0732">Signal</keyword>
<keyword evidence="3" id="KW-1185">Reference proteome</keyword>
<accession>A0A1M6HU56</accession>
<evidence type="ECO:0008006" key="4">
    <source>
        <dbReference type="Google" id="ProtNLM"/>
    </source>
</evidence>
<evidence type="ECO:0000313" key="2">
    <source>
        <dbReference type="EMBL" id="SHJ25779.1"/>
    </source>
</evidence>
<name>A0A1M6HU56_9BACT</name>
<organism evidence="2 3">
    <name type="scientific">Tangfeifania diversioriginum</name>
    <dbReference type="NCBI Taxonomy" id="1168035"/>
    <lineage>
        <taxon>Bacteria</taxon>
        <taxon>Pseudomonadati</taxon>
        <taxon>Bacteroidota</taxon>
        <taxon>Bacteroidia</taxon>
        <taxon>Marinilabiliales</taxon>
        <taxon>Prolixibacteraceae</taxon>
        <taxon>Tangfeifania</taxon>
    </lineage>
</organism>
<dbReference type="Proteomes" id="UP000184050">
    <property type="component" value="Unassembled WGS sequence"/>
</dbReference>
<sequence length="419" mass="48094">MKKIHILLLALFLLTLQASAIQLLIPMDDSQKNHLKSYGIAYWVLERDVEVKWLLNYRGGSFLMQHSPSIENECVVRGVSFETITDAQASAILNGIAEPDVNQDAVSMNKAPKIAVYSPPNKQPWDDAVTLVLTYAEIDYDIIYDEEILNGELKEYDWLHLHHEDFTGQFGKFWRTYQHMPWYQQEVEINKTLAEEMGFLKVSEMKAVITREIDNYIVNGGFLFAMCAATDTYDIARAATDVDICAPMFDGDPMDPNPDEKLDFSRTLAFENFQLEKSPYVYEFSNIDATTTRNVVRENDYFTLFDFSAKWDPIPTMLCQNHRNLIKGFMGQTTSFKKEVVKPNVLIMGENKPAREARYIHGEKGKGFWTFYGGHDPEDYRHLVGDPPTDLSLHPNSPGYRLILNNVLFPAAKKKKRKT</sequence>
<evidence type="ECO:0000313" key="3">
    <source>
        <dbReference type="Proteomes" id="UP000184050"/>
    </source>
</evidence>
<dbReference type="STRING" id="1168035.SAMN05444280_11491"/>
<dbReference type="RefSeq" id="WP_073169152.1">
    <property type="nucleotide sequence ID" value="NZ_FQZE01000014.1"/>
</dbReference>
<gene>
    <name evidence="2" type="ORF">SAMN05444280_11491</name>
</gene>
<dbReference type="AlphaFoldDB" id="A0A1M6HU56"/>
<dbReference type="EMBL" id="FQZE01000014">
    <property type="protein sequence ID" value="SHJ25779.1"/>
    <property type="molecule type" value="Genomic_DNA"/>
</dbReference>
<protein>
    <recommendedName>
        <fullName evidence="4">Asparagine synthetase B</fullName>
    </recommendedName>
</protein>
<dbReference type="OrthoDB" id="617985at2"/>